<reference evidence="10" key="1">
    <citation type="submission" date="2020-12" db="EMBL/GenBank/DDBJ databases">
        <title>Genomic characterization of non-nitrogen-fixing Frankia strains.</title>
        <authorList>
            <person name="Carlos-Shanley C."/>
            <person name="Guerra T."/>
            <person name="Hahn D."/>
        </authorList>
    </citation>
    <scope>NUCLEOTIDE SEQUENCE</scope>
    <source>
        <strain evidence="10">CN6</strain>
    </source>
</reference>
<keyword evidence="2 10" id="KW-0723">Serine/threonine-protein kinase</keyword>
<feature type="domain" description="Protein kinase" evidence="9">
    <location>
        <begin position="12"/>
        <end position="272"/>
    </location>
</feature>
<evidence type="ECO:0000256" key="3">
    <source>
        <dbReference type="ARBA" id="ARBA00022679"/>
    </source>
</evidence>
<dbReference type="PANTHER" id="PTHR43289:SF6">
    <property type="entry name" value="SERINE_THREONINE-PROTEIN KINASE NEKL-3"/>
    <property type="match status" value="1"/>
</dbReference>
<dbReference type="Gene3D" id="1.10.510.10">
    <property type="entry name" value="Transferase(Phosphotransferase) domain 1"/>
    <property type="match status" value="1"/>
</dbReference>
<dbReference type="Gene3D" id="3.30.200.20">
    <property type="entry name" value="Phosphorylase Kinase, domain 1"/>
    <property type="match status" value="1"/>
</dbReference>
<dbReference type="InterPro" id="IPR000719">
    <property type="entry name" value="Prot_kinase_dom"/>
</dbReference>
<dbReference type="Pfam" id="PF00069">
    <property type="entry name" value="Pkinase"/>
    <property type="match status" value="1"/>
</dbReference>
<dbReference type="InterPro" id="IPR008271">
    <property type="entry name" value="Ser/Thr_kinase_AS"/>
</dbReference>
<dbReference type="InterPro" id="IPR011009">
    <property type="entry name" value="Kinase-like_dom_sf"/>
</dbReference>
<keyword evidence="4 7" id="KW-0547">Nucleotide-binding</keyword>
<dbReference type="GO" id="GO:0005524">
    <property type="term" value="F:ATP binding"/>
    <property type="evidence" value="ECO:0007669"/>
    <property type="project" value="UniProtKB-UniRule"/>
</dbReference>
<feature type="region of interest" description="Disordered" evidence="8">
    <location>
        <begin position="273"/>
        <end position="416"/>
    </location>
</feature>
<evidence type="ECO:0000313" key="10">
    <source>
        <dbReference type="EMBL" id="MBL7630582.1"/>
    </source>
</evidence>
<dbReference type="SMART" id="SM00220">
    <property type="entry name" value="S_TKc"/>
    <property type="match status" value="1"/>
</dbReference>
<dbReference type="EMBL" id="JAEACQ010000252">
    <property type="protein sequence ID" value="MBL7630582.1"/>
    <property type="molecule type" value="Genomic_DNA"/>
</dbReference>
<organism evidence="10 11">
    <name type="scientific">Frankia nepalensis</name>
    <dbReference type="NCBI Taxonomy" id="1836974"/>
    <lineage>
        <taxon>Bacteria</taxon>
        <taxon>Bacillati</taxon>
        <taxon>Actinomycetota</taxon>
        <taxon>Actinomycetes</taxon>
        <taxon>Frankiales</taxon>
        <taxon>Frankiaceae</taxon>
        <taxon>Frankia</taxon>
    </lineage>
</organism>
<dbReference type="CDD" id="cd14014">
    <property type="entry name" value="STKc_PknB_like"/>
    <property type="match status" value="1"/>
</dbReference>
<protein>
    <recommendedName>
        <fullName evidence="1">non-specific serine/threonine protein kinase</fullName>
        <ecNumber evidence="1">2.7.11.1</ecNumber>
    </recommendedName>
</protein>
<dbReference type="RefSeq" id="WP_203031812.1">
    <property type="nucleotide sequence ID" value="NZ_JAEACQ010000252.1"/>
</dbReference>
<evidence type="ECO:0000256" key="7">
    <source>
        <dbReference type="PROSITE-ProRule" id="PRU10141"/>
    </source>
</evidence>
<feature type="binding site" evidence="7">
    <location>
        <position position="41"/>
    </location>
    <ligand>
        <name>ATP</name>
        <dbReference type="ChEBI" id="CHEBI:30616"/>
    </ligand>
</feature>
<evidence type="ECO:0000259" key="9">
    <source>
        <dbReference type="PROSITE" id="PS50011"/>
    </source>
</evidence>
<feature type="compositionally biased region" description="Low complexity" evidence="8">
    <location>
        <begin position="380"/>
        <end position="389"/>
    </location>
</feature>
<evidence type="ECO:0000256" key="5">
    <source>
        <dbReference type="ARBA" id="ARBA00022777"/>
    </source>
</evidence>
<dbReference type="EC" id="2.7.11.1" evidence="1"/>
<sequence>MTGEGRLVAGRYRLLHALGRGGMGTVWRAHDTALGVDRALKEIRFLDEPSAADRHARAERARREARAAARLATHPGVVVVHDLVEERDAPWIVMELLESCRSLDQVVRQDGPLPAPEAARVALTVVEALDHGHRHEILHRDVKPANVLIAGDGRVKIADFGIATYLDREPLTLAGSISGTPTYMAPERLRKDKAGPASDLFSLGATLYAAVEGRAPFPTATDAARFAFDARFGPPRPQRAGPLLPVLDGLMTHDPGRRLSATSAVRMLREIAGPLRAPRSRDGGDTTTAFVPLPAAGGPAPGRLGAPLPARDPLVGGPAGPTPAPTPSGRTPTPAPSAPPSPYPPPAGGPPGPPPLVSPPPPPPPPAPPPPPPPPPPTPARRGQPPAAARRSKRRPMPVAGRGRRRPPGRARRRAC</sequence>
<gene>
    <name evidence="10" type="ORF">I7412_26160</name>
</gene>
<dbReference type="PRINTS" id="PR01217">
    <property type="entry name" value="PRICHEXTENSN"/>
</dbReference>
<dbReference type="PROSITE" id="PS00107">
    <property type="entry name" value="PROTEIN_KINASE_ATP"/>
    <property type="match status" value="1"/>
</dbReference>
<evidence type="ECO:0000256" key="4">
    <source>
        <dbReference type="ARBA" id="ARBA00022741"/>
    </source>
</evidence>
<dbReference type="Proteomes" id="UP000604475">
    <property type="component" value="Unassembled WGS sequence"/>
</dbReference>
<dbReference type="AlphaFoldDB" id="A0A937RI37"/>
<dbReference type="PROSITE" id="PS50011">
    <property type="entry name" value="PROTEIN_KINASE_DOM"/>
    <property type="match status" value="1"/>
</dbReference>
<keyword evidence="5 10" id="KW-0418">Kinase</keyword>
<evidence type="ECO:0000256" key="8">
    <source>
        <dbReference type="SAM" id="MobiDB-lite"/>
    </source>
</evidence>
<feature type="compositionally biased region" description="Pro residues" evidence="8">
    <location>
        <begin position="333"/>
        <end position="379"/>
    </location>
</feature>
<proteinExistence type="predicted"/>
<accession>A0A937RI37</accession>
<evidence type="ECO:0000256" key="1">
    <source>
        <dbReference type="ARBA" id="ARBA00012513"/>
    </source>
</evidence>
<feature type="compositionally biased region" description="Low complexity" evidence="8">
    <location>
        <begin position="292"/>
        <end position="311"/>
    </location>
</feature>
<dbReference type="SUPFAM" id="SSF56112">
    <property type="entry name" value="Protein kinase-like (PK-like)"/>
    <property type="match status" value="1"/>
</dbReference>
<keyword evidence="6 7" id="KW-0067">ATP-binding</keyword>
<comment type="caution">
    <text evidence="10">The sequence shown here is derived from an EMBL/GenBank/DDBJ whole genome shotgun (WGS) entry which is preliminary data.</text>
</comment>
<evidence type="ECO:0000256" key="2">
    <source>
        <dbReference type="ARBA" id="ARBA00022527"/>
    </source>
</evidence>
<keyword evidence="3" id="KW-0808">Transferase</keyword>
<name>A0A937RI37_9ACTN</name>
<dbReference type="PROSITE" id="PS00108">
    <property type="entry name" value="PROTEIN_KINASE_ST"/>
    <property type="match status" value="1"/>
</dbReference>
<dbReference type="PANTHER" id="PTHR43289">
    <property type="entry name" value="MITOGEN-ACTIVATED PROTEIN KINASE KINASE KINASE 20-RELATED"/>
    <property type="match status" value="1"/>
</dbReference>
<feature type="compositionally biased region" description="Basic residues" evidence="8">
    <location>
        <begin position="390"/>
        <end position="416"/>
    </location>
</feature>
<keyword evidence="11" id="KW-1185">Reference proteome</keyword>
<dbReference type="InterPro" id="IPR017441">
    <property type="entry name" value="Protein_kinase_ATP_BS"/>
</dbReference>
<evidence type="ECO:0000313" key="11">
    <source>
        <dbReference type="Proteomes" id="UP000604475"/>
    </source>
</evidence>
<evidence type="ECO:0000256" key="6">
    <source>
        <dbReference type="ARBA" id="ARBA00022840"/>
    </source>
</evidence>
<dbReference type="GO" id="GO:0004674">
    <property type="term" value="F:protein serine/threonine kinase activity"/>
    <property type="evidence" value="ECO:0007669"/>
    <property type="project" value="UniProtKB-KW"/>
</dbReference>